<evidence type="ECO:0000313" key="1">
    <source>
        <dbReference type="EMBL" id="QAU05530.1"/>
    </source>
</evidence>
<organism evidence="1 2">
    <name type="scientific">Klebsiella phage Kund-ULIP47</name>
    <dbReference type="NCBI Taxonomy" id="2307016"/>
    <lineage>
        <taxon>Viruses</taxon>
        <taxon>Duplodnaviria</taxon>
        <taxon>Heunggongvirae</taxon>
        <taxon>Uroviricota</taxon>
        <taxon>Caudoviricetes</taxon>
        <taxon>Autographivirales</taxon>
        <taxon>Autotranscriptaviridae</taxon>
        <taxon>Studiervirinae</taxon>
        <taxon>Przondovirus</taxon>
        <taxon>Przondovirus KundULIP47</taxon>
    </lineage>
</organism>
<evidence type="ECO:0000313" key="2">
    <source>
        <dbReference type="Proteomes" id="UP000307899"/>
    </source>
</evidence>
<keyword evidence="2" id="KW-1185">Reference proteome</keyword>
<accession>A0A4P6DBR4</accession>
<sequence length="60" mass="7301">MSKRKRMVFVHPLEPKSHWETADGIVWFYKDGYMLRQSHVTHKDLHNPNMGFKFKELKNE</sequence>
<gene>
    <name evidence="1" type="ORF">D3A56_0025</name>
</gene>
<reference evidence="1 2" key="1">
    <citation type="journal article" date="2019" name="Viruses">
        <title>New Bacteriophages against Emerging Lineages ST23 and ST258 of Klebsiella pneumoniae and Efficacy Assessment in Galleria mellonella Larvae.</title>
        <authorList>
            <person name="Thiry D."/>
            <person name="Passet V."/>
            <person name="Danis-Wlodarczyk K."/>
            <person name="Lood C."/>
            <person name="Wagemans J."/>
            <person name="De Sordi L."/>
            <person name="van Noort V."/>
            <person name="Dufour N."/>
            <person name="Debarbieux L."/>
            <person name="Mainil J.G."/>
            <person name="Brisse S."/>
            <person name="Lavigne R."/>
        </authorList>
    </citation>
    <scope>NUCLEOTIDE SEQUENCE [LARGE SCALE GENOMIC DNA]</scope>
</reference>
<protein>
    <submittedName>
        <fullName evidence="1">Uncharacterized protein</fullName>
    </submittedName>
</protein>
<dbReference type="EMBL" id="MK380015">
    <property type="protein sequence ID" value="QAU05530.1"/>
    <property type="molecule type" value="Genomic_DNA"/>
</dbReference>
<proteinExistence type="predicted"/>
<dbReference type="Proteomes" id="UP000307899">
    <property type="component" value="Segment"/>
</dbReference>
<name>A0A4P6DBR4_9CAUD</name>